<accession>A0A378WE17</accession>
<name>A0A378WE17_MYCFO</name>
<evidence type="ECO:0000313" key="2">
    <source>
        <dbReference type="Proteomes" id="UP000255389"/>
    </source>
</evidence>
<reference evidence="1 2" key="1">
    <citation type="submission" date="2018-06" db="EMBL/GenBank/DDBJ databases">
        <authorList>
            <consortium name="Pathogen Informatics"/>
            <person name="Doyle S."/>
        </authorList>
    </citation>
    <scope>NUCLEOTIDE SEQUENCE [LARGE SCALE GENOMIC DNA]</scope>
    <source>
        <strain evidence="1 2">NCTC1542</strain>
    </source>
</reference>
<dbReference type="EMBL" id="UGQY01000006">
    <property type="protein sequence ID" value="SUA31651.1"/>
    <property type="molecule type" value="Genomic_DNA"/>
</dbReference>
<sequence length="104" mass="11391">MTSTENRPYVFELAAQALISAEDAEISRSIVERKDISTESFGRAVATVQALGAAGEDVDEWVRRQYIVDGWLQGWLQVDAKLLTDAASASTWQLAQLAAGFYGH</sequence>
<dbReference type="Proteomes" id="UP000255389">
    <property type="component" value="Unassembled WGS sequence"/>
</dbReference>
<gene>
    <name evidence="1" type="ORF">NCTC1542_07006</name>
</gene>
<dbReference type="AlphaFoldDB" id="A0A378WE17"/>
<evidence type="ECO:0000313" key="1">
    <source>
        <dbReference type="EMBL" id="SUA31651.1"/>
    </source>
</evidence>
<protein>
    <submittedName>
        <fullName evidence="1">Uncharacterized protein</fullName>
    </submittedName>
</protein>
<proteinExistence type="predicted"/>
<organism evidence="1 2">
    <name type="scientific">Mycolicibacterium fortuitum</name>
    <name type="common">Mycobacterium fortuitum</name>
    <dbReference type="NCBI Taxonomy" id="1766"/>
    <lineage>
        <taxon>Bacteria</taxon>
        <taxon>Bacillati</taxon>
        <taxon>Actinomycetota</taxon>
        <taxon>Actinomycetes</taxon>
        <taxon>Mycobacteriales</taxon>
        <taxon>Mycobacteriaceae</taxon>
        <taxon>Mycolicibacterium</taxon>
    </lineage>
</organism>